<evidence type="ECO:0000256" key="3">
    <source>
        <dbReference type="ARBA" id="ARBA00022840"/>
    </source>
</evidence>
<gene>
    <name evidence="11" type="ORF">URODEC1_LOCUS33933</name>
</gene>
<dbReference type="AlphaFoldDB" id="A0ABC8YGP2"/>
<feature type="region of interest" description="Disordered" evidence="9">
    <location>
        <begin position="844"/>
        <end position="880"/>
    </location>
</feature>
<evidence type="ECO:0000256" key="1">
    <source>
        <dbReference type="ARBA" id="ARBA00022701"/>
    </source>
</evidence>
<keyword evidence="3 7" id="KW-0067">ATP-binding</keyword>
<dbReference type="GO" id="GO:0005524">
    <property type="term" value="F:ATP binding"/>
    <property type="evidence" value="ECO:0007669"/>
    <property type="project" value="UniProtKB-UniRule"/>
</dbReference>
<dbReference type="InterPro" id="IPR036961">
    <property type="entry name" value="Kinesin_motor_dom_sf"/>
</dbReference>
<dbReference type="PROSITE" id="PS50067">
    <property type="entry name" value="KINESIN_MOTOR_2"/>
    <property type="match status" value="1"/>
</dbReference>
<dbReference type="GO" id="GO:0005874">
    <property type="term" value="C:microtubule"/>
    <property type="evidence" value="ECO:0007669"/>
    <property type="project" value="UniProtKB-KW"/>
</dbReference>
<evidence type="ECO:0000256" key="2">
    <source>
        <dbReference type="ARBA" id="ARBA00022741"/>
    </source>
</evidence>
<dbReference type="Proteomes" id="UP001497457">
    <property type="component" value="Chromosome 16b"/>
</dbReference>
<feature type="compositionally biased region" description="Low complexity" evidence="9">
    <location>
        <begin position="632"/>
        <end position="643"/>
    </location>
</feature>
<dbReference type="Gene3D" id="3.40.850.10">
    <property type="entry name" value="Kinesin motor domain"/>
    <property type="match status" value="1"/>
</dbReference>
<dbReference type="PANTHER" id="PTHR37739:SF16">
    <property type="entry name" value="KINESIN-LIKE PROTEIN"/>
    <property type="match status" value="1"/>
</dbReference>
<feature type="region of interest" description="Disordered" evidence="9">
    <location>
        <begin position="1"/>
        <end position="91"/>
    </location>
</feature>
<evidence type="ECO:0000313" key="12">
    <source>
        <dbReference type="Proteomes" id="UP001497457"/>
    </source>
</evidence>
<evidence type="ECO:0000256" key="5">
    <source>
        <dbReference type="ARBA" id="ARBA00023175"/>
    </source>
</evidence>
<name>A0ABC8YGP2_9POAL</name>
<dbReference type="GO" id="GO:0003774">
    <property type="term" value="F:cytoskeletal motor activity"/>
    <property type="evidence" value="ECO:0007669"/>
    <property type="project" value="UniProtKB-UniRule"/>
</dbReference>
<protein>
    <recommendedName>
        <fullName evidence="10">Kinesin motor domain-containing protein</fullName>
    </recommendedName>
</protein>
<keyword evidence="12" id="KW-1185">Reference proteome</keyword>
<dbReference type="InterPro" id="IPR027417">
    <property type="entry name" value="P-loop_NTPase"/>
</dbReference>
<accession>A0ABC8YGP2</accession>
<evidence type="ECO:0000256" key="7">
    <source>
        <dbReference type="PROSITE-ProRule" id="PRU00283"/>
    </source>
</evidence>
<feature type="region of interest" description="Disordered" evidence="9">
    <location>
        <begin position="1140"/>
        <end position="1177"/>
    </location>
</feature>
<dbReference type="PANTHER" id="PTHR37739">
    <property type="entry name" value="KINESIN-LIKE PROTEIN KIN-12D"/>
    <property type="match status" value="1"/>
</dbReference>
<evidence type="ECO:0000313" key="11">
    <source>
        <dbReference type="EMBL" id="CAL4943094.1"/>
    </source>
</evidence>
<dbReference type="FunFam" id="3.40.850.10:FF:000052">
    <property type="entry name" value="Kinesin-like protein KIN-12F"/>
    <property type="match status" value="1"/>
</dbReference>
<evidence type="ECO:0000256" key="8">
    <source>
        <dbReference type="SAM" id="Coils"/>
    </source>
</evidence>
<dbReference type="Pfam" id="PF00225">
    <property type="entry name" value="Kinesin"/>
    <property type="match status" value="1"/>
</dbReference>
<feature type="compositionally biased region" description="Low complexity" evidence="9">
    <location>
        <begin position="13"/>
        <end position="30"/>
    </location>
</feature>
<dbReference type="SUPFAM" id="SSF52540">
    <property type="entry name" value="P-loop containing nucleoside triphosphate hydrolases"/>
    <property type="match status" value="1"/>
</dbReference>
<keyword evidence="1" id="KW-0493">Microtubule</keyword>
<comment type="similarity">
    <text evidence="6">Belongs to the TRAFAC class myosin-kinesin ATPase superfamily. Kinesin family. KIN-12 subfamily.</text>
</comment>
<keyword evidence="4 8" id="KW-0175">Coiled coil</keyword>
<sequence length="1177" mass="129323">MEMLRRNLKRQASRSLSAFAGAGAASSPRATDQENLHPNLASSPPASPAKGAASPRPKHPAAAAAAPAPTATAEEDRATAAAAAAPADNEPSVKVVVRVRPTVSRPVDGKDLWFVRKTAPESVAVGDRSFAVDGVLDDRASQADAFDLVGLPMIENALAGFNTSLVCYGQSGTGKTYTMWGPLGAMVDSGSDHADRGVVPRVFQDLFSRIQRVQESSPEKQTSYQCRCSFLEVHNDQINDLLEKSQRDLQIRENAGNGIHVENLTDEYLSTVDDINQILMKGLSNRKVGTTSMNLKSSRSHVIFTCIIEAWSKGTSNGFSSSRTSRITFVDLAGPENDDLDGAAKHCTKEERHLKKSLSRLGKLVNILSDAPESHKDDFPYDQSRLTHVLKDTLGGNSRVTFLCSISSEHRCRSGTLSTLRFGERAKLLPNKAAINEISEDDVNGLSDQIRQLKDELIRTKSGDTTTCKAGYFSAQNARESLHNLRLSLNRSLILPHIEVNSEEEMDVDEEDVQELRDQITKLHSSSETFDDFMDAESGDDNTPYAKGNLQNLQTSEDDDLPNLDDFGGPLQEEHKEVTNTNAGEDLVSDRKSSLSVSASSSLSPMKGLQEEYKEVANTNAGEDLVSDRKSSLSISASPSLSPMQDPTLCSSPKIHNKARKSITSPGLSPSKLRVSESPADKNVEVCRNSAVRSSLQSSKLSPTDSLAASLQRGLHIIEYHQQNPAPRRSFVGLSFDHFAMNPCQSIANVSTAVTALPEGPGTTLCSSCKKPMSANEKQTEDINSSKQLVLALGATSNESATAASVKDDNNTKAIASKRETELEALCEEQAAKIKELSNLIDQYRKGSEDGPDSNSVTPVEEPTSKIDEQCGDSKVSSLGPNERDALLAEIGSLREQLKHQTNVSTNGSLLDQIRNGSTDQEYELDKERQKWMESESKWISLTEELRVDLESNRMHAEKTEMELCNEKKCTAELDDALQRAMYGHARMVEHYVELQELYNDLLEKHRRVMEAISEVKRAAAKAGRKGCGTAFAAALAAELSTVRIDREKERTQLKEQNRRLRIQLRDTAEAVHAAGELLVRLREAEEASTQEKERSAALLQENEKLKKQLEKLRKKHEMELETMKVHLAESRLPETALGGFYHHHENEETPEYSCDAPSTTQDDDQSWRSAFASAYE</sequence>
<feature type="compositionally biased region" description="Low complexity" evidence="9">
    <location>
        <begin position="41"/>
        <end position="72"/>
    </location>
</feature>
<reference evidence="11 12" key="2">
    <citation type="submission" date="2024-10" db="EMBL/GenBank/DDBJ databases">
        <authorList>
            <person name="Ryan C."/>
        </authorList>
    </citation>
    <scope>NUCLEOTIDE SEQUENCE [LARGE SCALE GENOMIC DNA]</scope>
</reference>
<dbReference type="GO" id="GO:0009524">
    <property type="term" value="C:phragmoplast"/>
    <property type="evidence" value="ECO:0007669"/>
    <property type="project" value="UniProtKB-ARBA"/>
</dbReference>
<feature type="region of interest" description="Disordered" evidence="9">
    <location>
        <begin position="621"/>
        <end position="682"/>
    </location>
</feature>
<feature type="compositionally biased region" description="Basic residues" evidence="9">
    <location>
        <begin position="1"/>
        <end position="12"/>
    </location>
</feature>
<dbReference type="InterPro" id="IPR044986">
    <property type="entry name" value="KIF15/KIN-12"/>
</dbReference>
<evidence type="ECO:0000256" key="6">
    <source>
        <dbReference type="ARBA" id="ARBA00034488"/>
    </source>
</evidence>
<keyword evidence="2 7" id="KW-0547">Nucleotide-binding</keyword>
<keyword evidence="5 7" id="KW-0505">Motor protein</keyword>
<evidence type="ECO:0000256" key="4">
    <source>
        <dbReference type="ARBA" id="ARBA00023054"/>
    </source>
</evidence>
<proteinExistence type="inferred from homology"/>
<organism evidence="11 12">
    <name type="scientific">Urochloa decumbens</name>
    <dbReference type="NCBI Taxonomy" id="240449"/>
    <lineage>
        <taxon>Eukaryota</taxon>
        <taxon>Viridiplantae</taxon>
        <taxon>Streptophyta</taxon>
        <taxon>Embryophyta</taxon>
        <taxon>Tracheophyta</taxon>
        <taxon>Spermatophyta</taxon>
        <taxon>Magnoliopsida</taxon>
        <taxon>Liliopsida</taxon>
        <taxon>Poales</taxon>
        <taxon>Poaceae</taxon>
        <taxon>PACMAD clade</taxon>
        <taxon>Panicoideae</taxon>
        <taxon>Panicodae</taxon>
        <taxon>Paniceae</taxon>
        <taxon>Melinidinae</taxon>
        <taxon>Urochloa</taxon>
    </lineage>
</organism>
<evidence type="ECO:0000259" key="10">
    <source>
        <dbReference type="PROSITE" id="PS50067"/>
    </source>
</evidence>
<dbReference type="SMART" id="SM00129">
    <property type="entry name" value="KISc"/>
    <property type="match status" value="1"/>
</dbReference>
<dbReference type="EMBL" id="OZ075126">
    <property type="protein sequence ID" value="CAL4943094.1"/>
    <property type="molecule type" value="Genomic_DNA"/>
</dbReference>
<dbReference type="PRINTS" id="PR00380">
    <property type="entry name" value="KINESINHEAVY"/>
</dbReference>
<dbReference type="InterPro" id="IPR001752">
    <property type="entry name" value="Kinesin_motor_dom"/>
</dbReference>
<evidence type="ECO:0000256" key="9">
    <source>
        <dbReference type="SAM" id="MobiDB-lite"/>
    </source>
</evidence>
<feature type="compositionally biased region" description="Low complexity" evidence="9">
    <location>
        <begin position="79"/>
        <end position="91"/>
    </location>
</feature>
<feature type="domain" description="Kinesin motor" evidence="10">
    <location>
        <begin position="92"/>
        <end position="429"/>
    </location>
</feature>
<feature type="region of interest" description="Disordered" evidence="9">
    <location>
        <begin position="527"/>
        <end position="609"/>
    </location>
</feature>
<feature type="binding site" evidence="7">
    <location>
        <begin position="169"/>
        <end position="176"/>
    </location>
    <ligand>
        <name>ATP</name>
        <dbReference type="ChEBI" id="CHEBI:30616"/>
    </ligand>
</feature>
<feature type="compositionally biased region" description="Low complexity" evidence="9">
    <location>
        <begin position="594"/>
        <end position="604"/>
    </location>
</feature>
<reference evidence="12" key="1">
    <citation type="submission" date="2024-06" db="EMBL/GenBank/DDBJ databases">
        <authorList>
            <person name="Ryan C."/>
        </authorList>
    </citation>
    <scope>NUCLEOTIDE SEQUENCE [LARGE SCALE GENOMIC DNA]</scope>
</reference>
<feature type="coiled-coil region" evidence="8">
    <location>
        <begin position="1051"/>
        <end position="1127"/>
    </location>
</feature>
<feature type="compositionally biased region" description="Acidic residues" evidence="9">
    <location>
        <begin position="529"/>
        <end position="540"/>
    </location>
</feature>